<dbReference type="InterPro" id="IPR048110">
    <property type="entry name" value="SA1362/YqhP-like"/>
</dbReference>
<keyword evidence="4" id="KW-1185">Reference proteome</keyword>
<evidence type="ECO:0000313" key="4">
    <source>
        <dbReference type="Proteomes" id="UP000199318"/>
    </source>
</evidence>
<proteinExistence type="predicted"/>
<reference evidence="4" key="1">
    <citation type="submission" date="2016-10" db="EMBL/GenBank/DDBJ databases">
        <authorList>
            <person name="de Groot N.N."/>
        </authorList>
    </citation>
    <scope>NUCLEOTIDE SEQUENCE [LARGE SCALE GENOMIC DNA]</scope>
    <source>
        <strain evidence="4">10nlg</strain>
    </source>
</reference>
<gene>
    <name evidence="3" type="ORF">SAMN05444126_101207</name>
</gene>
<keyword evidence="2" id="KW-1133">Transmembrane helix</keyword>
<dbReference type="STRING" id="1464123.SAMN05444126_101207"/>
<comment type="caution">
    <text evidence="3">The sequence shown here is derived from an EMBL/GenBank/DDBJ whole genome shotgun (WGS) entry which is preliminary data.</text>
</comment>
<evidence type="ECO:0000313" key="3">
    <source>
        <dbReference type="EMBL" id="SER47339.1"/>
    </source>
</evidence>
<protein>
    <submittedName>
        <fullName evidence="3">Uncharacterized protein</fullName>
    </submittedName>
</protein>
<sequence length="139" mass="15153">MVSRIFRSPLLIILLSLAFLGIGVQLFTSPGAFFTSLFVTIGVITVLILLFRTFIMPRLMNRQGGGVPKQYKAAAKATQHKAQANTGTAPKKKPVAAVKKPKQSEKKKPAAKPLVKRSPEVQLTVIEGKKNKKKSRANS</sequence>
<feature type="compositionally biased region" description="Basic residues" evidence="1">
    <location>
        <begin position="130"/>
        <end position="139"/>
    </location>
</feature>
<organism evidence="3 4">
    <name type="scientific">Salisediminibacterium halotolerans</name>
    <dbReference type="NCBI Taxonomy" id="517425"/>
    <lineage>
        <taxon>Bacteria</taxon>
        <taxon>Bacillati</taxon>
        <taxon>Bacillota</taxon>
        <taxon>Bacilli</taxon>
        <taxon>Bacillales</taxon>
        <taxon>Bacillaceae</taxon>
        <taxon>Salisediminibacterium</taxon>
    </lineage>
</organism>
<dbReference type="EMBL" id="FOGV01000001">
    <property type="protein sequence ID" value="SER47339.1"/>
    <property type="molecule type" value="Genomic_DNA"/>
</dbReference>
<dbReference type="OrthoDB" id="2989424at2"/>
<dbReference type="Proteomes" id="UP000199318">
    <property type="component" value="Unassembled WGS sequence"/>
</dbReference>
<dbReference type="NCBIfam" id="NF041554">
    <property type="entry name" value="SA1362_fam"/>
    <property type="match status" value="1"/>
</dbReference>
<feature type="transmembrane region" description="Helical" evidence="2">
    <location>
        <begin position="36"/>
        <end position="55"/>
    </location>
</feature>
<dbReference type="AlphaFoldDB" id="A0A1H9PHK7"/>
<keyword evidence="2" id="KW-0812">Transmembrane</keyword>
<accession>A0A1H9PHK7</accession>
<name>A0A1H9PHK7_9BACI</name>
<evidence type="ECO:0000256" key="1">
    <source>
        <dbReference type="SAM" id="MobiDB-lite"/>
    </source>
</evidence>
<feature type="region of interest" description="Disordered" evidence="1">
    <location>
        <begin position="76"/>
        <end position="139"/>
    </location>
</feature>
<keyword evidence="2" id="KW-0472">Membrane</keyword>
<dbReference type="RefSeq" id="WP_093071666.1">
    <property type="nucleotide sequence ID" value="NZ_BJVE01000006.1"/>
</dbReference>
<evidence type="ECO:0000256" key="2">
    <source>
        <dbReference type="SAM" id="Phobius"/>
    </source>
</evidence>